<organism evidence="4 5">
    <name type="scientific">Curtobacterium oceanosedimentum</name>
    <dbReference type="NCBI Taxonomy" id="465820"/>
    <lineage>
        <taxon>Bacteria</taxon>
        <taxon>Bacillati</taxon>
        <taxon>Actinomycetota</taxon>
        <taxon>Actinomycetes</taxon>
        <taxon>Micrococcales</taxon>
        <taxon>Microbacteriaceae</taxon>
        <taxon>Curtobacterium</taxon>
    </lineage>
</organism>
<feature type="transmembrane region" description="Helical" evidence="1">
    <location>
        <begin position="201"/>
        <end position="221"/>
    </location>
</feature>
<dbReference type="Proteomes" id="UP000072763">
    <property type="component" value="Unassembled WGS sequence"/>
</dbReference>
<feature type="domain" description="DUF7657" evidence="3">
    <location>
        <begin position="23"/>
        <end position="186"/>
    </location>
</feature>
<feature type="transmembrane region" description="Helical" evidence="1">
    <location>
        <begin position="132"/>
        <end position="152"/>
    </location>
</feature>
<feature type="domain" description="DUF7654" evidence="2">
    <location>
        <begin position="285"/>
        <end position="421"/>
    </location>
</feature>
<protein>
    <submittedName>
        <fullName evidence="4">Uncharacterized protein</fullName>
    </submittedName>
</protein>
<dbReference type="InterPro" id="IPR056071">
    <property type="entry name" value="DUF7654"/>
</dbReference>
<feature type="transmembrane region" description="Helical" evidence="1">
    <location>
        <begin position="18"/>
        <end position="41"/>
    </location>
</feature>
<keyword evidence="1" id="KW-1133">Transmembrane helix</keyword>
<feature type="transmembrane region" description="Helical" evidence="1">
    <location>
        <begin position="172"/>
        <end position="189"/>
    </location>
</feature>
<evidence type="ECO:0000313" key="5">
    <source>
        <dbReference type="Proteomes" id="UP000072763"/>
    </source>
</evidence>
<keyword evidence="1" id="KW-0472">Membrane</keyword>
<dbReference type="EMBL" id="LDRC01000101">
    <property type="protein sequence ID" value="KTR47772.1"/>
    <property type="molecule type" value="Genomic_DNA"/>
</dbReference>
<keyword evidence="1" id="KW-0812">Transmembrane</keyword>
<evidence type="ECO:0000256" key="1">
    <source>
        <dbReference type="SAM" id="Phobius"/>
    </source>
</evidence>
<evidence type="ECO:0000259" key="2">
    <source>
        <dbReference type="Pfam" id="PF24672"/>
    </source>
</evidence>
<name>A0A147DMA8_9MICO</name>
<evidence type="ECO:0000259" key="3">
    <source>
        <dbReference type="Pfam" id="PF24677"/>
    </source>
</evidence>
<gene>
    <name evidence="4" type="ORF">NS359_14990</name>
</gene>
<dbReference type="OrthoDB" id="3176622at2"/>
<feature type="transmembrane region" description="Helical" evidence="1">
    <location>
        <begin position="62"/>
        <end position="80"/>
    </location>
</feature>
<reference evidence="4 5" key="1">
    <citation type="journal article" date="2016" name="Front. Microbiol.">
        <title>Genomic Resource of Rice Seed Associated Bacteria.</title>
        <authorList>
            <person name="Midha S."/>
            <person name="Bansal K."/>
            <person name="Sharma S."/>
            <person name="Kumar N."/>
            <person name="Patil P.P."/>
            <person name="Chaudhry V."/>
            <person name="Patil P.B."/>
        </authorList>
    </citation>
    <scope>NUCLEOTIDE SEQUENCE [LARGE SCALE GENOMIC DNA]</scope>
    <source>
        <strain evidence="4 5">NS359</strain>
    </source>
</reference>
<accession>A0A147DMA8</accession>
<sequence length="422" mass="45140">GAPGATTAPPTAVSWRRILVGLAPLVGAVVVAAVVLVIWIATRLDTVRAVLGTVYPGRRTEFAGSLDLSGIVSVFGAPFAGALQNGVAQGLGPNQSEAAAPLMTIVFLVPVLVWLLVRSVVAARAAGSRRRLDWPVLSVLAVLTVLWLFLLIPGWTPIANLLGLTRSTDGRLRLAFDLLAVIGIGFTVARLDRERVRARWWVALSGGVVAAASVACVWYELRRGQEPALAAAAHWKVVAVLLVVAVVLLGFRLVLPGVAALTVATLLVGLGVNPLYRGVFELPEDTKAGRAIEAIEARDPGARWVGIGSTVQTAMLVESGVPAYNGVQTYPPREMWRQIDPSGRYENAWNRLASVNWTVGVGEPEVTNPVRDQVLVTFDACSSFAQENVQYVLSDTPVSSSCLRQVRDLRQGGLDMHIYRVD</sequence>
<feature type="transmembrane region" description="Helical" evidence="1">
    <location>
        <begin position="258"/>
        <end position="276"/>
    </location>
</feature>
<dbReference type="InterPro" id="IPR056074">
    <property type="entry name" value="DUF7657"/>
</dbReference>
<dbReference type="RefSeq" id="WP_161968446.1">
    <property type="nucleotide sequence ID" value="NZ_LDRC01000101.1"/>
</dbReference>
<proteinExistence type="predicted"/>
<evidence type="ECO:0000313" key="4">
    <source>
        <dbReference type="EMBL" id="KTR47772.1"/>
    </source>
</evidence>
<dbReference type="PATRIC" id="fig|465820.4.peg.164"/>
<dbReference type="Pfam" id="PF24677">
    <property type="entry name" value="DUF7657"/>
    <property type="match status" value="1"/>
</dbReference>
<dbReference type="Pfam" id="PF24672">
    <property type="entry name" value="DUF7654"/>
    <property type="match status" value="1"/>
</dbReference>
<feature type="transmembrane region" description="Helical" evidence="1">
    <location>
        <begin position="100"/>
        <end position="120"/>
    </location>
</feature>
<feature type="transmembrane region" description="Helical" evidence="1">
    <location>
        <begin position="233"/>
        <end position="251"/>
    </location>
</feature>
<feature type="non-terminal residue" evidence="4">
    <location>
        <position position="1"/>
    </location>
</feature>
<dbReference type="AlphaFoldDB" id="A0A147DMA8"/>
<comment type="caution">
    <text evidence="4">The sequence shown here is derived from an EMBL/GenBank/DDBJ whole genome shotgun (WGS) entry which is preliminary data.</text>
</comment>